<evidence type="ECO:0000313" key="2">
    <source>
        <dbReference type="EMBL" id="KAF6794262.1"/>
    </source>
</evidence>
<reference evidence="2 3" key="1">
    <citation type="journal article" date="2020" name="Phytopathology">
        <title>Genome Sequence Resources of Colletotrichum truncatum, C. plurivorum, C. musicola, and C. sojae: Four Species Pathogenic to Soybean (Glycine max).</title>
        <authorList>
            <person name="Rogerio F."/>
            <person name="Boufleur T.R."/>
            <person name="Ciampi-Guillardi M."/>
            <person name="Sukno S.A."/>
            <person name="Thon M.R."/>
            <person name="Massola Junior N.S."/>
            <person name="Baroncelli R."/>
        </authorList>
    </citation>
    <scope>NUCLEOTIDE SEQUENCE [LARGE SCALE GENOMIC DNA]</scope>
    <source>
        <strain evidence="2 3">LFN0009</strain>
    </source>
</reference>
<proteinExistence type="predicted"/>
<keyword evidence="3" id="KW-1185">Reference proteome</keyword>
<gene>
    <name evidence="2" type="ORF">CSOJ01_13713</name>
</gene>
<dbReference type="AlphaFoldDB" id="A0A8H6ISA4"/>
<protein>
    <recommendedName>
        <fullName evidence="1">DUF7708 domain-containing protein</fullName>
    </recommendedName>
</protein>
<feature type="domain" description="DUF7708" evidence="1">
    <location>
        <begin position="188"/>
        <end position="214"/>
    </location>
</feature>
<evidence type="ECO:0000259" key="1">
    <source>
        <dbReference type="Pfam" id="PF24809"/>
    </source>
</evidence>
<organism evidence="2 3">
    <name type="scientific">Colletotrichum sojae</name>
    <dbReference type="NCBI Taxonomy" id="2175907"/>
    <lineage>
        <taxon>Eukaryota</taxon>
        <taxon>Fungi</taxon>
        <taxon>Dikarya</taxon>
        <taxon>Ascomycota</taxon>
        <taxon>Pezizomycotina</taxon>
        <taxon>Sordariomycetes</taxon>
        <taxon>Hypocreomycetidae</taxon>
        <taxon>Glomerellales</taxon>
        <taxon>Glomerellaceae</taxon>
        <taxon>Colletotrichum</taxon>
        <taxon>Colletotrichum orchidearum species complex</taxon>
    </lineage>
</organism>
<dbReference type="InterPro" id="IPR056125">
    <property type="entry name" value="DUF7708"/>
</dbReference>
<name>A0A8H6ISA4_9PEZI</name>
<dbReference type="Proteomes" id="UP000652219">
    <property type="component" value="Unassembled WGS sequence"/>
</dbReference>
<comment type="caution">
    <text evidence="2">The sequence shown here is derived from an EMBL/GenBank/DDBJ whole genome shotgun (WGS) entry which is preliminary data.</text>
</comment>
<dbReference type="Pfam" id="PF24809">
    <property type="entry name" value="DUF7708"/>
    <property type="match status" value="1"/>
</dbReference>
<dbReference type="EMBL" id="WIGN01000413">
    <property type="protein sequence ID" value="KAF6794262.1"/>
    <property type="molecule type" value="Genomic_DNA"/>
</dbReference>
<evidence type="ECO:0000313" key="3">
    <source>
        <dbReference type="Proteomes" id="UP000652219"/>
    </source>
</evidence>
<accession>A0A8H6ISA4</accession>
<sequence>MLCLEAACHMPLRGSAFSFQHVVVEMNSLQVAFRDNEPARTFDLPSRPVPPHTAAALVSRWDAGRSNLPTLSPALWDGNSNTHSQWYIGDTGQRWTDPAQAAYDSAVDILRKELTADEYQDIQKIGHNSLKDVQTAVGAALEGYQKRTKGHKVRAWLASCSSRVMYYGGQHPEVSVSPIAFRTDCGVAIFDTFAQHHPEYVSLAWGTLKFLFVVRPYCSCS</sequence>